<evidence type="ECO:0000256" key="1">
    <source>
        <dbReference type="ARBA" id="ARBA00004123"/>
    </source>
</evidence>
<name>A0AAD5L156_9CRUS</name>
<dbReference type="GO" id="GO:0005634">
    <property type="term" value="C:nucleus"/>
    <property type="evidence" value="ECO:0007669"/>
    <property type="project" value="UniProtKB-SubCell"/>
</dbReference>
<dbReference type="InterPro" id="IPR001356">
    <property type="entry name" value="HD"/>
</dbReference>
<organism evidence="5 6">
    <name type="scientific">Daphnia sinensis</name>
    <dbReference type="NCBI Taxonomy" id="1820382"/>
    <lineage>
        <taxon>Eukaryota</taxon>
        <taxon>Metazoa</taxon>
        <taxon>Ecdysozoa</taxon>
        <taxon>Arthropoda</taxon>
        <taxon>Crustacea</taxon>
        <taxon>Branchiopoda</taxon>
        <taxon>Diplostraca</taxon>
        <taxon>Cladocera</taxon>
        <taxon>Anomopoda</taxon>
        <taxon>Daphniidae</taxon>
        <taxon>Daphnia</taxon>
        <taxon>Daphnia similis group</taxon>
    </lineage>
</organism>
<evidence type="ECO:0000256" key="2">
    <source>
        <dbReference type="PROSITE-ProRule" id="PRU00108"/>
    </source>
</evidence>
<reference evidence="5 6" key="1">
    <citation type="submission" date="2022-05" db="EMBL/GenBank/DDBJ databases">
        <title>A multi-omics perspective on studying reproductive biology in Daphnia sinensis.</title>
        <authorList>
            <person name="Jia J."/>
        </authorList>
    </citation>
    <scope>NUCLEOTIDE SEQUENCE [LARGE SCALE GENOMIC DNA]</scope>
    <source>
        <strain evidence="5 6">WSL</strain>
    </source>
</reference>
<evidence type="ECO:0000313" key="6">
    <source>
        <dbReference type="Proteomes" id="UP000820818"/>
    </source>
</evidence>
<keyword evidence="6" id="KW-1185">Reference proteome</keyword>
<sequence>MTNNGNKERRSLQKRLSFEIVNWLKKLYAINPYPDRFQYGTMALHCKVDAARVQNWFVSRRASDWRRGRLCRRCRYFKSPLATEELHQLNPNSRHCVLLTMPQYLQNVANQTGVTLACSTPPSTTDELDVVNNEKERTQLFSSPAPSFTQPLEHQPHIYRQQTQYSQSAIPYQMYGQQLGGMMPHQLPYSSQMRQNFHQMNGRVPLTSIQGANVGNNECFSDSSFDQKSSSQTYWSSSQNSLIVSRSWMPIAVPSAPKLENDEFVQDNPILNAEVSGEDYSQIVYPDYMDFPHFPLPTNNVSLKPF</sequence>
<comment type="subcellular location">
    <subcellularLocation>
        <location evidence="1 2 3">Nucleus</location>
    </subcellularLocation>
</comment>
<keyword evidence="2 3" id="KW-0238">DNA-binding</keyword>
<evidence type="ECO:0000313" key="5">
    <source>
        <dbReference type="EMBL" id="KAI9563334.1"/>
    </source>
</evidence>
<dbReference type="SMART" id="SM00389">
    <property type="entry name" value="HOX"/>
    <property type="match status" value="1"/>
</dbReference>
<dbReference type="Pfam" id="PF00046">
    <property type="entry name" value="Homeodomain"/>
    <property type="match status" value="1"/>
</dbReference>
<evidence type="ECO:0000259" key="4">
    <source>
        <dbReference type="PROSITE" id="PS50071"/>
    </source>
</evidence>
<dbReference type="Gene3D" id="1.10.10.60">
    <property type="entry name" value="Homeodomain-like"/>
    <property type="match status" value="1"/>
</dbReference>
<dbReference type="AlphaFoldDB" id="A0AAD5L156"/>
<proteinExistence type="predicted"/>
<dbReference type="CDD" id="cd00086">
    <property type="entry name" value="homeodomain"/>
    <property type="match status" value="1"/>
</dbReference>
<feature type="DNA-binding region" description="Homeobox" evidence="2">
    <location>
        <begin position="9"/>
        <end position="68"/>
    </location>
</feature>
<gene>
    <name evidence="5" type="ORF">GHT06_010795</name>
</gene>
<accession>A0AAD5L156</accession>
<keyword evidence="2 3" id="KW-0539">Nucleus</keyword>
<dbReference type="GO" id="GO:0003677">
    <property type="term" value="F:DNA binding"/>
    <property type="evidence" value="ECO:0007669"/>
    <property type="project" value="UniProtKB-UniRule"/>
</dbReference>
<dbReference type="InterPro" id="IPR009057">
    <property type="entry name" value="Homeodomain-like_sf"/>
</dbReference>
<dbReference type="SUPFAM" id="SSF46689">
    <property type="entry name" value="Homeodomain-like"/>
    <property type="match status" value="1"/>
</dbReference>
<keyword evidence="2 3" id="KW-0371">Homeobox</keyword>
<dbReference type="EMBL" id="WJBH02000002">
    <property type="protein sequence ID" value="KAI9563334.1"/>
    <property type="molecule type" value="Genomic_DNA"/>
</dbReference>
<feature type="domain" description="Homeobox" evidence="4">
    <location>
        <begin position="7"/>
        <end position="67"/>
    </location>
</feature>
<dbReference type="Proteomes" id="UP000820818">
    <property type="component" value="Linkage Group LG2"/>
</dbReference>
<comment type="caution">
    <text evidence="5">The sequence shown here is derived from an EMBL/GenBank/DDBJ whole genome shotgun (WGS) entry which is preliminary data.</text>
</comment>
<evidence type="ECO:0000256" key="3">
    <source>
        <dbReference type="RuleBase" id="RU000682"/>
    </source>
</evidence>
<dbReference type="PROSITE" id="PS50071">
    <property type="entry name" value="HOMEOBOX_2"/>
    <property type="match status" value="1"/>
</dbReference>
<protein>
    <recommendedName>
        <fullName evidence="4">Homeobox domain-containing protein</fullName>
    </recommendedName>
</protein>